<dbReference type="InterPro" id="IPR012347">
    <property type="entry name" value="Ferritin-like"/>
</dbReference>
<protein>
    <submittedName>
        <fullName evidence="1">Spore coat protein</fullName>
    </submittedName>
</protein>
<gene>
    <name evidence="1" type="ORF">IAB70_03940</name>
</gene>
<dbReference type="EMBL" id="DVNH01000026">
    <property type="protein sequence ID" value="HIU51757.1"/>
    <property type="molecule type" value="Genomic_DNA"/>
</dbReference>
<dbReference type="InterPro" id="IPR012851">
    <property type="entry name" value="Spore_coat_CotF-like"/>
</dbReference>
<keyword evidence="1" id="KW-0946">Virion</keyword>
<dbReference type="Proteomes" id="UP000824093">
    <property type="component" value="Unassembled WGS sequence"/>
</dbReference>
<sequence>MMDEKTMVNDILAGVKSDLTAYQTAISEAENMQLRQTFQQIRNNDESFQYELFKIAQTKGYYKPAAQATVTEIQTVKNDLQS</sequence>
<comment type="caution">
    <text evidence="1">The sequence shown here is derived from an EMBL/GenBank/DDBJ whole genome shotgun (WGS) entry which is preliminary data.</text>
</comment>
<dbReference type="Pfam" id="PF07875">
    <property type="entry name" value="Coat_F"/>
    <property type="match status" value="1"/>
</dbReference>
<name>A0A9D1S9S3_9FIRM</name>
<proteinExistence type="predicted"/>
<reference evidence="1" key="1">
    <citation type="submission" date="2020-10" db="EMBL/GenBank/DDBJ databases">
        <authorList>
            <person name="Gilroy R."/>
        </authorList>
    </citation>
    <scope>NUCLEOTIDE SEQUENCE</scope>
    <source>
        <strain evidence="1">CHK195-15760</strain>
    </source>
</reference>
<organism evidence="1 2">
    <name type="scientific">Candidatus Merdicola faecigallinarum</name>
    <dbReference type="NCBI Taxonomy" id="2840862"/>
    <lineage>
        <taxon>Bacteria</taxon>
        <taxon>Bacillati</taxon>
        <taxon>Bacillota</taxon>
        <taxon>Clostridia</taxon>
        <taxon>Candidatus Merdicola</taxon>
    </lineage>
</organism>
<dbReference type="Gene3D" id="1.20.1260.10">
    <property type="match status" value="1"/>
</dbReference>
<evidence type="ECO:0000313" key="2">
    <source>
        <dbReference type="Proteomes" id="UP000824093"/>
    </source>
</evidence>
<keyword evidence="1" id="KW-0167">Capsid protein</keyword>
<reference evidence="1" key="2">
    <citation type="journal article" date="2021" name="PeerJ">
        <title>Extensive microbial diversity within the chicken gut microbiome revealed by metagenomics and culture.</title>
        <authorList>
            <person name="Gilroy R."/>
            <person name="Ravi A."/>
            <person name="Getino M."/>
            <person name="Pursley I."/>
            <person name="Horton D.L."/>
            <person name="Alikhan N.F."/>
            <person name="Baker D."/>
            <person name="Gharbi K."/>
            <person name="Hall N."/>
            <person name="Watson M."/>
            <person name="Adriaenssens E.M."/>
            <person name="Foster-Nyarko E."/>
            <person name="Jarju S."/>
            <person name="Secka A."/>
            <person name="Antonio M."/>
            <person name="Oren A."/>
            <person name="Chaudhuri R.R."/>
            <person name="La Ragione R."/>
            <person name="Hildebrand F."/>
            <person name="Pallen M.J."/>
        </authorList>
    </citation>
    <scope>NUCLEOTIDE SEQUENCE</scope>
    <source>
        <strain evidence="1">CHK195-15760</strain>
    </source>
</reference>
<evidence type="ECO:0000313" key="1">
    <source>
        <dbReference type="EMBL" id="HIU51757.1"/>
    </source>
</evidence>
<accession>A0A9D1S9S3</accession>
<dbReference type="AlphaFoldDB" id="A0A9D1S9S3"/>